<organism evidence="4 5">
    <name type="scientific">Oceanobacillus sojae</name>
    <dbReference type="NCBI Taxonomy" id="582851"/>
    <lineage>
        <taxon>Bacteria</taxon>
        <taxon>Bacillati</taxon>
        <taxon>Bacillota</taxon>
        <taxon>Bacilli</taxon>
        <taxon>Bacillales</taxon>
        <taxon>Bacillaceae</taxon>
        <taxon>Oceanobacillus</taxon>
    </lineage>
</organism>
<dbReference type="Gene3D" id="2.60.40.1630">
    <property type="entry name" value="bacillus anthracis domain"/>
    <property type="match status" value="1"/>
</dbReference>
<dbReference type="Pfam" id="PF13786">
    <property type="entry name" value="DUF4179"/>
    <property type="match status" value="1"/>
</dbReference>
<gene>
    <name evidence="4" type="ORF">OSO01_09510</name>
</gene>
<dbReference type="RefSeq" id="WP_147209181.1">
    <property type="nucleotide sequence ID" value="NZ_BJYM01000003.1"/>
</dbReference>
<evidence type="ECO:0000256" key="1">
    <source>
        <dbReference type="SAM" id="Phobius"/>
    </source>
</evidence>
<accession>A0A511ZFI2</accession>
<reference evidence="4 5" key="1">
    <citation type="submission" date="2019-07" db="EMBL/GenBank/DDBJ databases">
        <title>Whole genome shotgun sequence of Oceanobacillus sojae NBRC 105379.</title>
        <authorList>
            <person name="Hosoyama A."/>
            <person name="Uohara A."/>
            <person name="Ohji S."/>
            <person name="Ichikawa N."/>
        </authorList>
    </citation>
    <scope>NUCLEOTIDE SEQUENCE [LARGE SCALE GENOMIC DNA]</scope>
    <source>
        <strain evidence="4 5">NBRC 105379</strain>
    </source>
</reference>
<keyword evidence="1" id="KW-0812">Transmembrane</keyword>
<dbReference type="InterPro" id="IPR025436">
    <property type="entry name" value="DUF4179"/>
</dbReference>
<dbReference type="EMBL" id="BJYM01000003">
    <property type="protein sequence ID" value="GEN86212.1"/>
    <property type="molecule type" value="Genomic_DNA"/>
</dbReference>
<keyword evidence="5" id="KW-1185">Reference proteome</keyword>
<evidence type="ECO:0000313" key="5">
    <source>
        <dbReference type="Proteomes" id="UP000321558"/>
    </source>
</evidence>
<dbReference type="AlphaFoldDB" id="A0A511ZFI2"/>
<sequence>MNNRHKQLEPFPKEQVRSAIQMGIEQAEKQRRKGTVNPQQRRRNKIKRKIFYAFGSVAVIFVILVGSSYYSPALASSLSQIPIIGSVFENSNLANLEKAHKQGLTSQIGETQTVNGISVTLDEVLYDQNNISVSYIIESKKPLEENYTSAGMEFTINGESPSMGSLMYMESSQSATTRTAVQEIKVTEEMPDKFELGVILHGENEEAWNFSTPVEKMENIQTIPVQHSQSADGINLTITDLSLSELGVSISYESLDEKTNFGINRVGRIGINLFDQDGNEITSFSGSGESWFFDNNPGFKNIELFGPIDSNVTELTIIPYLFRGVEFDKNGEEIKIEKKDSFKDVEFEPIIIEIPK</sequence>
<dbReference type="Gene3D" id="2.60.40.1640">
    <property type="entry name" value="Conserved domain protein"/>
    <property type="match status" value="1"/>
</dbReference>
<evidence type="ECO:0008006" key="6">
    <source>
        <dbReference type="Google" id="ProtNLM"/>
    </source>
</evidence>
<dbReference type="OrthoDB" id="2541898at2"/>
<name>A0A511ZFI2_9BACI</name>
<feature type="transmembrane region" description="Helical" evidence="1">
    <location>
        <begin position="50"/>
        <end position="70"/>
    </location>
</feature>
<evidence type="ECO:0000313" key="4">
    <source>
        <dbReference type="EMBL" id="GEN86212.1"/>
    </source>
</evidence>
<dbReference type="Pfam" id="PF18705">
    <property type="entry name" value="DUF5643"/>
    <property type="match status" value="1"/>
</dbReference>
<proteinExistence type="predicted"/>
<keyword evidence="1" id="KW-1133">Transmembrane helix</keyword>
<protein>
    <recommendedName>
        <fullName evidence="6">DUF4179 domain-containing protein</fullName>
    </recommendedName>
</protein>
<feature type="domain" description="DUF5643" evidence="3">
    <location>
        <begin position="221"/>
        <end position="345"/>
    </location>
</feature>
<feature type="domain" description="DUF4179" evidence="2">
    <location>
        <begin position="47"/>
        <end position="139"/>
    </location>
</feature>
<keyword evidence="1" id="KW-0472">Membrane</keyword>
<evidence type="ECO:0000259" key="3">
    <source>
        <dbReference type="Pfam" id="PF18705"/>
    </source>
</evidence>
<dbReference type="InterPro" id="IPR040680">
    <property type="entry name" value="DUF5643"/>
</dbReference>
<evidence type="ECO:0000259" key="2">
    <source>
        <dbReference type="Pfam" id="PF13786"/>
    </source>
</evidence>
<comment type="caution">
    <text evidence="4">The sequence shown here is derived from an EMBL/GenBank/DDBJ whole genome shotgun (WGS) entry which is preliminary data.</text>
</comment>
<dbReference type="STRING" id="582851.GCA_900162665_04243"/>
<dbReference type="Proteomes" id="UP000321558">
    <property type="component" value="Unassembled WGS sequence"/>
</dbReference>